<name>A0A8S4QIP5_9NEOP</name>
<dbReference type="AlphaFoldDB" id="A0A8S4QIP5"/>
<reference evidence="1" key="1">
    <citation type="submission" date="2022-03" db="EMBL/GenBank/DDBJ databases">
        <authorList>
            <person name="Lindestad O."/>
        </authorList>
    </citation>
    <scope>NUCLEOTIDE SEQUENCE</scope>
</reference>
<dbReference type="Proteomes" id="UP000838756">
    <property type="component" value="Unassembled WGS sequence"/>
</dbReference>
<sequence>MHRFAHTMRKVLDLSPLRWPSGHWRTSHTFENLMETVEASDILIANLEKLEVLARIELGPATVKPKSLPLGYQRFSWAINNL</sequence>
<evidence type="ECO:0000313" key="2">
    <source>
        <dbReference type="Proteomes" id="UP000838756"/>
    </source>
</evidence>
<protein>
    <submittedName>
        <fullName evidence="1">Jg26277 protein</fullName>
    </submittedName>
</protein>
<keyword evidence="2" id="KW-1185">Reference proteome</keyword>
<comment type="caution">
    <text evidence="1">The sequence shown here is derived from an EMBL/GenBank/DDBJ whole genome shotgun (WGS) entry which is preliminary data.</text>
</comment>
<proteinExistence type="predicted"/>
<organism evidence="1 2">
    <name type="scientific">Pararge aegeria aegeria</name>
    <dbReference type="NCBI Taxonomy" id="348720"/>
    <lineage>
        <taxon>Eukaryota</taxon>
        <taxon>Metazoa</taxon>
        <taxon>Ecdysozoa</taxon>
        <taxon>Arthropoda</taxon>
        <taxon>Hexapoda</taxon>
        <taxon>Insecta</taxon>
        <taxon>Pterygota</taxon>
        <taxon>Neoptera</taxon>
        <taxon>Endopterygota</taxon>
        <taxon>Lepidoptera</taxon>
        <taxon>Glossata</taxon>
        <taxon>Ditrysia</taxon>
        <taxon>Papilionoidea</taxon>
        <taxon>Nymphalidae</taxon>
        <taxon>Satyrinae</taxon>
        <taxon>Satyrini</taxon>
        <taxon>Parargina</taxon>
        <taxon>Pararge</taxon>
    </lineage>
</organism>
<gene>
    <name evidence="1" type="primary">jg26277</name>
    <name evidence="1" type="ORF">PAEG_LOCUS707</name>
</gene>
<evidence type="ECO:0000313" key="1">
    <source>
        <dbReference type="EMBL" id="CAH2208090.1"/>
    </source>
</evidence>
<accession>A0A8S4QIP5</accession>
<dbReference type="EMBL" id="CAKXAJ010002219">
    <property type="protein sequence ID" value="CAH2208090.1"/>
    <property type="molecule type" value="Genomic_DNA"/>
</dbReference>